<protein>
    <submittedName>
        <fullName evidence="2">Uncharacterized protein</fullName>
    </submittedName>
</protein>
<dbReference type="EMBL" id="JBIMZQ010000062">
    <property type="protein sequence ID" value="KAL3657640.1"/>
    <property type="molecule type" value="Genomic_DNA"/>
</dbReference>
<dbReference type="PANTHER" id="PTHR46586:SF3">
    <property type="entry name" value="ANKYRIN REPEAT-CONTAINING PROTEIN"/>
    <property type="match status" value="1"/>
</dbReference>
<dbReference type="InterPro" id="IPR036770">
    <property type="entry name" value="Ankyrin_rpt-contain_sf"/>
</dbReference>
<dbReference type="Proteomes" id="UP001632037">
    <property type="component" value="Unassembled WGS sequence"/>
</dbReference>
<evidence type="ECO:0000313" key="3">
    <source>
        <dbReference type="Proteomes" id="UP001632037"/>
    </source>
</evidence>
<sequence length="121" mass="13597">MDGAAANGHLHVVKWLHEHTSGGCTSNAMDGAAEHGHLSLLKWLKVNRTEGCNVTIEAMRKSLQNGHIAVASWLKRTFPQLKPQYVDLSFYDVSFPAVLFIQEHYCSLFTRHMLGEYRSDA</sequence>
<accession>A0ABD3EX59</accession>
<dbReference type="InterPro" id="IPR052050">
    <property type="entry name" value="SecEffector_AnkRepeat"/>
</dbReference>
<organism evidence="2 3">
    <name type="scientific">Phytophthora oleae</name>
    <dbReference type="NCBI Taxonomy" id="2107226"/>
    <lineage>
        <taxon>Eukaryota</taxon>
        <taxon>Sar</taxon>
        <taxon>Stramenopiles</taxon>
        <taxon>Oomycota</taxon>
        <taxon>Peronosporomycetes</taxon>
        <taxon>Peronosporales</taxon>
        <taxon>Peronosporaceae</taxon>
        <taxon>Phytophthora</taxon>
    </lineage>
</organism>
<comment type="caution">
    <text evidence="2">The sequence shown here is derived from an EMBL/GenBank/DDBJ whole genome shotgun (WGS) entry which is preliminary data.</text>
</comment>
<dbReference type="Gene3D" id="1.25.40.20">
    <property type="entry name" value="Ankyrin repeat-containing domain"/>
    <property type="match status" value="1"/>
</dbReference>
<evidence type="ECO:0000313" key="2">
    <source>
        <dbReference type="EMBL" id="KAL3657640.1"/>
    </source>
</evidence>
<dbReference type="AlphaFoldDB" id="A0ABD3EX59"/>
<dbReference type="InterPro" id="IPR002110">
    <property type="entry name" value="Ankyrin_rpt"/>
</dbReference>
<dbReference type="Pfam" id="PF13637">
    <property type="entry name" value="Ank_4"/>
    <property type="match status" value="1"/>
</dbReference>
<dbReference type="PANTHER" id="PTHR46586">
    <property type="entry name" value="ANKYRIN REPEAT-CONTAINING PROTEIN"/>
    <property type="match status" value="1"/>
</dbReference>
<proteinExistence type="predicted"/>
<keyword evidence="3" id="KW-1185">Reference proteome</keyword>
<reference evidence="2 3" key="1">
    <citation type="submission" date="2024-09" db="EMBL/GenBank/DDBJ databases">
        <title>Genome sequencing and assembly of Phytophthora oleae, isolate VK10A, causative agent of rot of olive drupes.</title>
        <authorList>
            <person name="Conti Taguali S."/>
            <person name="Riolo M."/>
            <person name="La Spada F."/>
            <person name="Cacciola S.O."/>
            <person name="Dionisio G."/>
        </authorList>
    </citation>
    <scope>NUCLEOTIDE SEQUENCE [LARGE SCALE GENOMIC DNA]</scope>
    <source>
        <strain evidence="2 3">VK10A</strain>
    </source>
</reference>
<gene>
    <name evidence="1" type="ORF">V7S43_017441</name>
    <name evidence="2" type="ORF">V7S43_017443</name>
</gene>
<evidence type="ECO:0000313" key="1">
    <source>
        <dbReference type="EMBL" id="KAL3657638.1"/>
    </source>
</evidence>
<dbReference type="SUPFAM" id="SSF140860">
    <property type="entry name" value="Pseudo ankyrin repeat-like"/>
    <property type="match status" value="1"/>
</dbReference>
<name>A0ABD3EX59_9STRA</name>
<dbReference type="EMBL" id="JBIMZQ010000062">
    <property type="protein sequence ID" value="KAL3657638.1"/>
    <property type="molecule type" value="Genomic_DNA"/>
</dbReference>